<dbReference type="InterPro" id="IPR014756">
    <property type="entry name" value="Ig_E-set"/>
</dbReference>
<keyword evidence="4" id="KW-0472">Membrane</keyword>
<reference evidence="5 7" key="2">
    <citation type="journal article" date="2018" name="Microb. Genom.">
        <title>Deciphering the unexplored Leptospira diversity from soils uncovers genomic evolution to virulence.</title>
        <authorList>
            <person name="Thibeaux R."/>
            <person name="Iraola G."/>
            <person name="Ferres I."/>
            <person name="Bierque E."/>
            <person name="Girault D."/>
            <person name="Soupe-Gilbert M.E."/>
            <person name="Picardeau M."/>
            <person name="Goarant C."/>
        </authorList>
    </citation>
    <scope>NUCLEOTIDE SEQUENCE [LARGE SCALE GENOMIC DNA]</scope>
    <source>
        <strain evidence="5 7">ATI7-C-A5</strain>
    </source>
</reference>
<dbReference type="GO" id="GO:0008305">
    <property type="term" value="C:integrin complex"/>
    <property type="evidence" value="ECO:0007669"/>
    <property type="project" value="InterPro"/>
</dbReference>
<keyword evidence="7" id="KW-1185">Reference proteome</keyword>
<keyword evidence="2" id="KW-0677">Repeat</keyword>
<dbReference type="OrthoDB" id="344301at2"/>
<organism evidence="6">
    <name type="scientific">Leptospira ellisii</name>
    <dbReference type="NCBI Taxonomy" id="2023197"/>
    <lineage>
        <taxon>Bacteria</taxon>
        <taxon>Pseudomonadati</taxon>
        <taxon>Spirochaetota</taxon>
        <taxon>Spirochaetia</taxon>
        <taxon>Leptospirales</taxon>
        <taxon>Leptospiraceae</taxon>
        <taxon>Leptospira</taxon>
    </lineage>
</organism>
<dbReference type="PANTHER" id="PTHR46580">
    <property type="entry name" value="SENSOR KINASE-RELATED"/>
    <property type="match status" value="1"/>
</dbReference>
<dbReference type="EMBL" id="NPEF02000003">
    <property type="protein sequence ID" value="MDV6234819.1"/>
    <property type="molecule type" value="Genomic_DNA"/>
</dbReference>
<accession>A0A2N0BQK3</accession>
<dbReference type="SMART" id="SM00191">
    <property type="entry name" value="Int_alpha"/>
    <property type="match status" value="7"/>
</dbReference>
<keyword evidence="1" id="KW-0732">Signal</keyword>
<dbReference type="PROSITE" id="PS51470">
    <property type="entry name" value="FG_GAP"/>
    <property type="match status" value="2"/>
</dbReference>
<dbReference type="Pfam" id="PF01839">
    <property type="entry name" value="FG-GAP"/>
    <property type="match status" value="4"/>
</dbReference>
<keyword evidence="4" id="KW-1133">Transmembrane helix</keyword>
<dbReference type="EMBL" id="NPEF01000047">
    <property type="protein sequence ID" value="PJZ93725.1"/>
    <property type="molecule type" value="Genomic_DNA"/>
</dbReference>
<evidence type="ECO:0000313" key="7">
    <source>
        <dbReference type="Proteomes" id="UP000232122"/>
    </source>
</evidence>
<evidence type="ECO:0000313" key="5">
    <source>
        <dbReference type="EMBL" id="MDV6234819.1"/>
    </source>
</evidence>
<reference evidence="6" key="1">
    <citation type="submission" date="2017-07" db="EMBL/GenBank/DDBJ databases">
        <title>Leptospira spp. isolated from tropical soils.</title>
        <authorList>
            <person name="Thibeaux R."/>
            <person name="Iraola G."/>
            <person name="Ferres I."/>
            <person name="Bierque E."/>
            <person name="Girault D."/>
            <person name="Soupe-Gilbert M.-E."/>
            <person name="Picardeau M."/>
            <person name="Goarant C."/>
        </authorList>
    </citation>
    <scope>NUCLEOTIDE SEQUENCE [LARGE SCALE GENOMIC DNA]</scope>
    <source>
        <strain evidence="6">ATI7-C-A5</strain>
    </source>
</reference>
<dbReference type="InterPro" id="IPR013519">
    <property type="entry name" value="Int_alpha_beta-p"/>
</dbReference>
<evidence type="ECO:0000256" key="2">
    <source>
        <dbReference type="ARBA" id="ARBA00022737"/>
    </source>
</evidence>
<dbReference type="InterPro" id="IPR000413">
    <property type="entry name" value="Integrin_alpha"/>
</dbReference>
<keyword evidence="4" id="KW-0812">Transmembrane</keyword>
<protein>
    <submittedName>
        <fullName evidence="5">FG-GAP-like repeat-containing protein</fullName>
    </submittedName>
</protein>
<accession>A0A2N0BB11</accession>
<dbReference type="Proteomes" id="UP000232122">
    <property type="component" value="Unassembled WGS sequence"/>
</dbReference>
<dbReference type="InterPro" id="IPR013517">
    <property type="entry name" value="FG-GAP"/>
</dbReference>
<dbReference type="AlphaFoldDB" id="A0A2N0BB11"/>
<dbReference type="InterPro" id="IPR028994">
    <property type="entry name" value="Integrin_alpha_N"/>
</dbReference>
<sequence>MIPIRFETSFFTRKIRKKSPFYVLIVSILLFCVVGCVKPIYNAEIPFSKAWWELKLLSCTFTGTCIDTSSPSVAPINLVALRTSILESGFIVGTAADDDSLAQVEISLDSGPFTPAFGLTQWRFPIPLSWREGSLHTVQIRALDFGGNSSPILSFSVRKGNNKDVNGDGFPDAAVLATLFGINISGNVYLYYGLSRNSTNPAIASDANLTLTGAANSSFGYALRLADVNGDGFADLIAGASLEYGGGSGNLYVFYSRGQNGIAGTSYLDADLVLNAGANTLLGYGVAVGDVNGDGIMDIAGVGYTGTGTARIYHGSTTGVSTTPNASINGPGSNFGAAVELGDFNGDGFADLVVNDNIFGGNAGRVWIFQSTGPAGITATSVAGASMTLTGAGGGNQFGISLGTGDINRDGFVDLIVGAPGLGAAYIFFGSAAGLSGVLSTDADQTLPGSASFGGSMALGDMNGDGFLDLAVQCATFAGNQGRLELYPYSGGTISATASNIILGEAGGDVFGIPTFSDFNGDGFADLMTGASGHNTGDGRIYFFRSPGVTGIITPAAAGADFFVDGTANTEFGANFNR</sequence>
<feature type="transmembrane region" description="Helical" evidence="4">
    <location>
        <begin position="21"/>
        <end position="41"/>
    </location>
</feature>
<dbReference type="PANTHER" id="PTHR46580:SF2">
    <property type="entry name" value="MAM DOMAIN-CONTAINING PROTEIN"/>
    <property type="match status" value="1"/>
</dbReference>
<dbReference type="SUPFAM" id="SSF69318">
    <property type="entry name" value="Integrin alpha N-terminal domain"/>
    <property type="match status" value="2"/>
</dbReference>
<evidence type="ECO:0000256" key="4">
    <source>
        <dbReference type="SAM" id="Phobius"/>
    </source>
</evidence>
<gene>
    <name evidence="5" type="ORF">CH379_004140</name>
    <name evidence="6" type="ORF">CH379_06350</name>
</gene>
<dbReference type="PRINTS" id="PR01185">
    <property type="entry name" value="INTEGRINA"/>
</dbReference>
<dbReference type="SUPFAM" id="SSF81296">
    <property type="entry name" value="E set domains"/>
    <property type="match status" value="1"/>
</dbReference>
<comment type="caution">
    <text evidence="6">The sequence shown here is derived from an EMBL/GenBank/DDBJ whole genome shotgun (WGS) entry which is preliminary data.</text>
</comment>
<evidence type="ECO:0000313" key="6">
    <source>
        <dbReference type="EMBL" id="PJZ93725.1"/>
    </source>
</evidence>
<dbReference type="RefSeq" id="WP_100745330.1">
    <property type="nucleotide sequence ID" value="NZ_NPEF02000003.1"/>
</dbReference>
<evidence type="ECO:0000256" key="3">
    <source>
        <dbReference type="ARBA" id="ARBA00023180"/>
    </source>
</evidence>
<dbReference type="Pfam" id="PF13517">
    <property type="entry name" value="FG-GAP_3"/>
    <property type="match status" value="1"/>
</dbReference>
<reference evidence="5" key="3">
    <citation type="submission" date="2023-10" db="EMBL/GenBank/DDBJ databases">
        <authorList>
            <person name="Picardeau M."/>
            <person name="Thibeaux R."/>
        </authorList>
    </citation>
    <scope>NUCLEOTIDE SEQUENCE</scope>
    <source>
        <strain evidence="5">ATI7-C-A5</strain>
    </source>
</reference>
<evidence type="ECO:0000256" key="1">
    <source>
        <dbReference type="ARBA" id="ARBA00022729"/>
    </source>
</evidence>
<dbReference type="Gene3D" id="2.130.10.130">
    <property type="entry name" value="Integrin alpha, N-terminal"/>
    <property type="match status" value="3"/>
</dbReference>
<keyword evidence="3" id="KW-0325">Glycoprotein</keyword>
<dbReference type="GO" id="GO:0007155">
    <property type="term" value="P:cell adhesion"/>
    <property type="evidence" value="ECO:0007669"/>
    <property type="project" value="InterPro"/>
</dbReference>
<proteinExistence type="predicted"/>
<name>A0A2N0BB11_9LEPT</name>